<dbReference type="Gene3D" id="1.20.5.620">
    <property type="entry name" value="F1F0 ATP synthase subunit B, membrane domain"/>
    <property type="match status" value="1"/>
</dbReference>
<evidence type="ECO:0000256" key="9">
    <source>
        <dbReference type="ARBA" id="ARBA00023136"/>
    </source>
</evidence>
<dbReference type="Pfam" id="PF00430">
    <property type="entry name" value="ATP-synt_B"/>
    <property type="match status" value="1"/>
</dbReference>
<dbReference type="InterPro" id="IPR002146">
    <property type="entry name" value="ATP_synth_b/b'su_bac/chlpt"/>
</dbReference>
<keyword evidence="7 13" id="KW-1133">Transmembrane helix</keyword>
<evidence type="ECO:0000256" key="4">
    <source>
        <dbReference type="ARBA" id="ARBA00022547"/>
    </source>
</evidence>
<protein>
    <recommendedName>
        <fullName evidence="13">ATP synthase subunit b</fullName>
    </recommendedName>
    <alternativeName>
        <fullName evidence="13">ATP synthase F(0) sector subunit b</fullName>
    </alternativeName>
    <alternativeName>
        <fullName evidence="13">ATPase subunit I</fullName>
    </alternativeName>
    <alternativeName>
        <fullName evidence="13">F-type ATPase subunit b</fullName>
        <shortName evidence="13">F-ATPase subunit b</shortName>
    </alternativeName>
</protein>
<keyword evidence="4 13" id="KW-0138">CF(0)</keyword>
<keyword evidence="3 13" id="KW-1003">Cell membrane</keyword>
<keyword evidence="2 13" id="KW-0813">Transport</keyword>
<sequence length="183" mass="20699">MKGVNRAVLTNIFVLGAAAGGDSYLNTGDIIFQLVIFLVLLALLRKFAWGPIMGIMKQREEHIANEIKTAEQNHVEAKKLAAEQREMMKQSRQEASELIENARKLGEEQKNDIIQTARTEAERLKESAKKEIEQEKERAVLALREQVASLSVLVASKVIEKELNEQDQEKLINEYIKEVGEGR</sequence>
<comment type="function">
    <text evidence="11 13">F(1)F(0) ATP synthase produces ATP from ADP in the presence of a proton or sodium gradient. F-type ATPases consist of two structural domains, F(1) containing the extramembraneous catalytic core and F(0) containing the membrane proton channel, linked together by a central stalk and a peripheral stalk. During catalysis, ATP synthesis in the catalytic domain of F(1) is coupled via a rotary mechanism of the central stalk subunits to proton translocation.</text>
</comment>
<dbReference type="Proteomes" id="UP001516662">
    <property type="component" value="Unassembled WGS sequence"/>
</dbReference>
<comment type="function">
    <text evidence="13">Component of the F(0) channel, it forms part of the peripheral stalk, linking F(1) to F(0).</text>
</comment>
<keyword evidence="6 13" id="KW-0375">Hydrogen ion transport</keyword>
<evidence type="ECO:0000313" key="16">
    <source>
        <dbReference type="EMBL" id="MBE4907772.1"/>
    </source>
</evidence>
<dbReference type="InterPro" id="IPR005864">
    <property type="entry name" value="ATP_synth_F0_bsu_bac"/>
</dbReference>
<evidence type="ECO:0000256" key="15">
    <source>
        <dbReference type="SAM" id="Coils"/>
    </source>
</evidence>
<evidence type="ECO:0000256" key="6">
    <source>
        <dbReference type="ARBA" id="ARBA00022781"/>
    </source>
</evidence>
<proteinExistence type="inferred from homology"/>
<comment type="subcellular location">
    <subcellularLocation>
        <location evidence="13">Cell membrane</location>
        <topology evidence="13">Single-pass membrane protein</topology>
    </subcellularLocation>
    <subcellularLocation>
        <location evidence="12">Endomembrane system</location>
        <topology evidence="12">Single-pass membrane protein</topology>
    </subcellularLocation>
</comment>
<evidence type="ECO:0000256" key="7">
    <source>
        <dbReference type="ARBA" id="ARBA00022989"/>
    </source>
</evidence>
<keyword evidence="9 13" id="KW-0472">Membrane</keyword>
<dbReference type="NCBIfam" id="TIGR01144">
    <property type="entry name" value="ATP_synt_b"/>
    <property type="match status" value="1"/>
</dbReference>
<dbReference type="PANTHER" id="PTHR33445:SF1">
    <property type="entry name" value="ATP SYNTHASE SUBUNIT B"/>
    <property type="match status" value="1"/>
</dbReference>
<dbReference type="HAMAP" id="MF_01398">
    <property type="entry name" value="ATP_synth_b_bprime"/>
    <property type="match status" value="1"/>
</dbReference>
<comment type="subunit">
    <text evidence="13">F-type ATPases have 2 components, F(1) - the catalytic core - and F(0) - the membrane proton channel. F(1) has five subunits: alpha(3), beta(3), gamma(1), delta(1), epsilon(1). F(0) has three main subunits: a(1), b(2) and c(10-14). The alpha and beta chains form an alternating ring which encloses part of the gamma chain. F(1) is attached to F(0) by a central stalk formed by the gamma and epsilon chains, while a peripheral stalk is formed by the delta and b chains.</text>
</comment>
<evidence type="ECO:0000256" key="8">
    <source>
        <dbReference type="ARBA" id="ARBA00023065"/>
    </source>
</evidence>
<dbReference type="PANTHER" id="PTHR33445">
    <property type="entry name" value="ATP SYNTHASE SUBUNIT B', CHLOROPLASTIC"/>
    <property type="match status" value="1"/>
</dbReference>
<dbReference type="InterPro" id="IPR028987">
    <property type="entry name" value="ATP_synth_B-like_membr_sf"/>
</dbReference>
<feature type="transmembrane region" description="Helical" evidence="13">
    <location>
        <begin position="30"/>
        <end position="49"/>
    </location>
</feature>
<evidence type="ECO:0000313" key="17">
    <source>
        <dbReference type="Proteomes" id="UP001516662"/>
    </source>
</evidence>
<gene>
    <name evidence="13 16" type="primary">atpF</name>
    <name evidence="16" type="ORF">IMZ08_06850</name>
</gene>
<evidence type="ECO:0000256" key="14">
    <source>
        <dbReference type="RuleBase" id="RU003848"/>
    </source>
</evidence>
<keyword evidence="17" id="KW-1185">Reference proteome</keyword>
<feature type="coiled-coil region" evidence="15">
    <location>
        <begin position="67"/>
        <end position="145"/>
    </location>
</feature>
<comment type="caution">
    <text evidence="16">The sequence shown here is derived from an EMBL/GenBank/DDBJ whole genome shotgun (WGS) entry which is preliminary data.</text>
</comment>
<evidence type="ECO:0000256" key="5">
    <source>
        <dbReference type="ARBA" id="ARBA00022692"/>
    </source>
</evidence>
<comment type="similarity">
    <text evidence="1 13 14">Belongs to the ATPase B chain family.</text>
</comment>
<keyword evidence="15" id="KW-0175">Coiled coil</keyword>
<evidence type="ECO:0000256" key="1">
    <source>
        <dbReference type="ARBA" id="ARBA00005513"/>
    </source>
</evidence>
<evidence type="ECO:0000256" key="2">
    <source>
        <dbReference type="ARBA" id="ARBA00022448"/>
    </source>
</evidence>
<accession>A0ABR9QH14</accession>
<dbReference type="EMBL" id="JADCLJ010000016">
    <property type="protein sequence ID" value="MBE4907772.1"/>
    <property type="molecule type" value="Genomic_DNA"/>
</dbReference>
<name>A0ABR9QH14_9BACI</name>
<evidence type="ECO:0000256" key="12">
    <source>
        <dbReference type="ARBA" id="ARBA00037847"/>
    </source>
</evidence>
<reference evidence="16 17" key="1">
    <citation type="submission" date="2020-10" db="EMBL/GenBank/DDBJ databases">
        <title>Bacillus sp. HD4P25, an endophyte from a halophyte.</title>
        <authorList>
            <person name="Sun J.-Q."/>
        </authorList>
    </citation>
    <scope>NUCLEOTIDE SEQUENCE [LARGE SCALE GENOMIC DNA]</scope>
    <source>
        <strain evidence="16 17">YIM 93174</strain>
    </source>
</reference>
<keyword evidence="5 13" id="KW-0812">Transmembrane</keyword>
<evidence type="ECO:0000256" key="3">
    <source>
        <dbReference type="ARBA" id="ARBA00022475"/>
    </source>
</evidence>
<dbReference type="InterPro" id="IPR050059">
    <property type="entry name" value="ATP_synthase_B_chain"/>
</dbReference>
<evidence type="ECO:0000256" key="11">
    <source>
        <dbReference type="ARBA" id="ARBA00025198"/>
    </source>
</evidence>
<keyword evidence="8 13" id="KW-0406">Ion transport</keyword>
<evidence type="ECO:0000256" key="13">
    <source>
        <dbReference type="HAMAP-Rule" id="MF_01398"/>
    </source>
</evidence>
<evidence type="ECO:0000256" key="10">
    <source>
        <dbReference type="ARBA" id="ARBA00023310"/>
    </source>
</evidence>
<keyword evidence="10 13" id="KW-0066">ATP synthesis</keyword>
<organism evidence="16 17">
    <name type="scientific">Litchfieldia luteola</name>
    <dbReference type="NCBI Taxonomy" id="682179"/>
    <lineage>
        <taxon>Bacteria</taxon>
        <taxon>Bacillati</taxon>
        <taxon>Bacillota</taxon>
        <taxon>Bacilli</taxon>
        <taxon>Bacillales</taxon>
        <taxon>Bacillaceae</taxon>
        <taxon>Litchfieldia</taxon>
    </lineage>
</organism>
<dbReference type="CDD" id="cd06503">
    <property type="entry name" value="ATP-synt_Fo_b"/>
    <property type="match status" value="1"/>
</dbReference>
<dbReference type="SUPFAM" id="SSF81573">
    <property type="entry name" value="F1F0 ATP synthase subunit B, membrane domain"/>
    <property type="match status" value="1"/>
</dbReference>